<sequence>MPKFLPFLRSEDGAVTVDYVVLLSVAAAAAAATAGALSEGVSDVNRAVETQMGTQGMVGETWATAMANYTPYDEPTYSQLYAGFSSLENPDLDVLEGMVNVLVEQMTPEASTDEEYGMLNDMTFSIGRVYADRVRARPGQTEYDEASVAPILADLGWDQGLVAVNGP</sequence>
<comment type="caution">
    <text evidence="1">The sequence shown here is derived from an EMBL/GenBank/DDBJ whole genome shotgun (WGS) entry which is preliminary data.</text>
</comment>
<protein>
    <submittedName>
        <fullName evidence="1">Uncharacterized protein</fullName>
    </submittedName>
</protein>
<gene>
    <name evidence="1" type="ORF">JANAI62_13550</name>
</gene>
<dbReference type="EMBL" id="BPFH01000002">
    <property type="protein sequence ID" value="GIT94732.1"/>
    <property type="molecule type" value="Genomic_DNA"/>
</dbReference>
<dbReference type="Proteomes" id="UP000786693">
    <property type="component" value="Unassembled WGS sequence"/>
</dbReference>
<keyword evidence="2" id="KW-1185">Reference proteome</keyword>
<reference evidence="1 2" key="1">
    <citation type="submission" date="2021-05" db="EMBL/GenBank/DDBJ databases">
        <title>Bacteria Genome sequencing.</title>
        <authorList>
            <person name="Takabe Y."/>
            <person name="Nakajima Y."/>
            <person name="Suzuki S."/>
            <person name="Shiozaki T."/>
        </authorList>
    </citation>
    <scope>NUCLEOTIDE SEQUENCE [LARGE SCALE GENOMIC DNA]</scope>
    <source>
        <strain evidence="1 2">AI_62</strain>
    </source>
</reference>
<evidence type="ECO:0000313" key="2">
    <source>
        <dbReference type="Proteomes" id="UP000786693"/>
    </source>
</evidence>
<organism evidence="1 2">
    <name type="scientific">Jannaschia pagri</name>
    <dbReference type="NCBI Taxonomy" id="2829797"/>
    <lineage>
        <taxon>Bacteria</taxon>
        <taxon>Pseudomonadati</taxon>
        <taxon>Pseudomonadota</taxon>
        <taxon>Alphaproteobacteria</taxon>
        <taxon>Rhodobacterales</taxon>
        <taxon>Roseobacteraceae</taxon>
        <taxon>Jannaschia</taxon>
    </lineage>
</organism>
<name>A0ABQ4NJX7_9RHOB</name>
<dbReference type="RefSeq" id="WP_220748245.1">
    <property type="nucleotide sequence ID" value="NZ_BPFH01000002.1"/>
</dbReference>
<proteinExistence type="predicted"/>
<evidence type="ECO:0000313" key="1">
    <source>
        <dbReference type="EMBL" id="GIT94732.1"/>
    </source>
</evidence>
<accession>A0ABQ4NJX7</accession>